<organism evidence="2 3">
    <name type="scientific">Alternaria panax</name>
    <dbReference type="NCBI Taxonomy" id="48097"/>
    <lineage>
        <taxon>Eukaryota</taxon>
        <taxon>Fungi</taxon>
        <taxon>Dikarya</taxon>
        <taxon>Ascomycota</taxon>
        <taxon>Pezizomycotina</taxon>
        <taxon>Dothideomycetes</taxon>
        <taxon>Pleosporomycetidae</taxon>
        <taxon>Pleosporales</taxon>
        <taxon>Pleosporineae</taxon>
        <taxon>Pleosporaceae</taxon>
        <taxon>Alternaria</taxon>
        <taxon>Alternaria sect. Panax</taxon>
    </lineage>
</organism>
<evidence type="ECO:0000313" key="2">
    <source>
        <dbReference type="EMBL" id="KAG9185124.1"/>
    </source>
</evidence>
<dbReference type="AlphaFoldDB" id="A0AAD4F7B5"/>
<reference evidence="2" key="1">
    <citation type="submission" date="2021-07" db="EMBL/GenBank/DDBJ databases">
        <title>Genome Resource of American Ginseng Black Spot Pathogen Alternaria panax.</title>
        <authorList>
            <person name="Qiu C."/>
            <person name="Wang W."/>
            <person name="Liu Z."/>
        </authorList>
    </citation>
    <scope>NUCLEOTIDE SEQUENCE</scope>
    <source>
        <strain evidence="2">BNCC115425</strain>
    </source>
</reference>
<feature type="domain" description="SRR1-like" evidence="1">
    <location>
        <begin position="56"/>
        <end position="192"/>
    </location>
</feature>
<name>A0AAD4F7B5_9PLEO</name>
<comment type="caution">
    <text evidence="2">The sequence shown here is derived from an EMBL/GenBank/DDBJ whole genome shotgun (WGS) entry which is preliminary data.</text>
</comment>
<gene>
    <name evidence="2" type="ORF">G6011_07668</name>
</gene>
<dbReference type="Pfam" id="PF07985">
    <property type="entry name" value="SRR1"/>
    <property type="match status" value="1"/>
</dbReference>
<sequence>MPHAIADVVEAQLNFHTHPKFNPKSRSREARLLSTKLEDFQSRYETSQLAQIIDQQLRVVMKNAQSPINKVLSLGLGSLVAAKGQSRRLKQLAILLAVRDILRETSEVSIQVYAQDPSFTRKDDSFLESLGIHILRTPSGSELGEASTVLDTSTLVYSPFLTLEAYGQLLGHGRSMKYLFGDDFDALLHKWPKQSAERVEVEEVVKNGLGACRRRPVVDGGF</sequence>
<accession>A0AAD4F7B5</accession>
<dbReference type="InterPro" id="IPR012942">
    <property type="entry name" value="SRR1-like"/>
</dbReference>
<dbReference type="PANTHER" id="PTHR42080">
    <property type="entry name" value="SRR1 DOMAIN-CONTAINING PROTEIN"/>
    <property type="match status" value="1"/>
</dbReference>
<proteinExistence type="predicted"/>
<protein>
    <recommendedName>
        <fullName evidence="1">SRR1-like domain-containing protein</fullName>
    </recommendedName>
</protein>
<evidence type="ECO:0000259" key="1">
    <source>
        <dbReference type="Pfam" id="PF07985"/>
    </source>
</evidence>
<dbReference type="PANTHER" id="PTHR42080:SF1">
    <property type="entry name" value="SRR1-LIKE DOMAIN-CONTAINING PROTEIN"/>
    <property type="match status" value="1"/>
</dbReference>
<evidence type="ECO:0000313" key="3">
    <source>
        <dbReference type="Proteomes" id="UP001199106"/>
    </source>
</evidence>
<keyword evidence="3" id="KW-1185">Reference proteome</keyword>
<dbReference type="Proteomes" id="UP001199106">
    <property type="component" value="Unassembled WGS sequence"/>
</dbReference>
<dbReference type="EMBL" id="JAANER010000011">
    <property type="protein sequence ID" value="KAG9185124.1"/>
    <property type="molecule type" value="Genomic_DNA"/>
</dbReference>